<dbReference type="InterPro" id="IPR011990">
    <property type="entry name" value="TPR-like_helical_dom_sf"/>
</dbReference>
<feature type="repeat" description="TPR" evidence="3">
    <location>
        <begin position="127"/>
        <end position="160"/>
    </location>
</feature>
<proteinExistence type="predicted"/>
<dbReference type="SMART" id="SM00028">
    <property type="entry name" value="TPR"/>
    <property type="match status" value="13"/>
</dbReference>
<reference evidence="4" key="1">
    <citation type="submission" date="2023-01" db="EMBL/GenBank/DDBJ databases">
        <title>Metagenome sequencing of chrysophaentin producing Chrysophaeum taylorii.</title>
        <authorList>
            <person name="Davison J."/>
            <person name="Bewley C."/>
        </authorList>
    </citation>
    <scope>NUCLEOTIDE SEQUENCE</scope>
    <source>
        <strain evidence="4">NIES-1699</strain>
    </source>
</reference>
<feature type="repeat" description="TPR" evidence="3">
    <location>
        <begin position="298"/>
        <end position="331"/>
    </location>
</feature>
<feature type="repeat" description="TPR" evidence="3">
    <location>
        <begin position="438"/>
        <end position="471"/>
    </location>
</feature>
<evidence type="ECO:0008006" key="6">
    <source>
        <dbReference type="Google" id="ProtNLM"/>
    </source>
</evidence>
<dbReference type="PANTHER" id="PTHR44858:SF1">
    <property type="entry name" value="UDP-N-ACETYLGLUCOSAMINE--PEPTIDE N-ACETYLGLUCOSAMINYLTRANSFERASE SPINDLY-RELATED"/>
    <property type="match status" value="1"/>
</dbReference>
<organism evidence="4 5">
    <name type="scientific">Chrysophaeum taylorii</name>
    <dbReference type="NCBI Taxonomy" id="2483200"/>
    <lineage>
        <taxon>Eukaryota</taxon>
        <taxon>Sar</taxon>
        <taxon>Stramenopiles</taxon>
        <taxon>Ochrophyta</taxon>
        <taxon>Pelagophyceae</taxon>
        <taxon>Pelagomonadales</taxon>
        <taxon>Pelagomonadaceae</taxon>
        <taxon>Chrysophaeum</taxon>
    </lineage>
</organism>
<dbReference type="AlphaFoldDB" id="A0AAD7U9K2"/>
<dbReference type="Pfam" id="PF13181">
    <property type="entry name" value="TPR_8"/>
    <property type="match status" value="3"/>
</dbReference>
<dbReference type="Proteomes" id="UP001230188">
    <property type="component" value="Unassembled WGS sequence"/>
</dbReference>
<dbReference type="Gene3D" id="1.25.40.10">
    <property type="entry name" value="Tetratricopeptide repeat domain"/>
    <property type="match status" value="7"/>
</dbReference>
<dbReference type="Pfam" id="PF13432">
    <property type="entry name" value="TPR_16"/>
    <property type="match status" value="4"/>
</dbReference>
<dbReference type="PROSITE" id="PS50005">
    <property type="entry name" value="TPR"/>
    <property type="match status" value="7"/>
</dbReference>
<evidence type="ECO:0000256" key="3">
    <source>
        <dbReference type="PROSITE-ProRule" id="PRU00339"/>
    </source>
</evidence>
<dbReference type="Pfam" id="PF07719">
    <property type="entry name" value="TPR_2"/>
    <property type="match status" value="1"/>
</dbReference>
<evidence type="ECO:0000313" key="5">
    <source>
        <dbReference type="Proteomes" id="UP001230188"/>
    </source>
</evidence>
<keyword evidence="1" id="KW-0677">Repeat</keyword>
<dbReference type="PANTHER" id="PTHR44858">
    <property type="entry name" value="TETRATRICOPEPTIDE REPEAT PROTEIN 6"/>
    <property type="match status" value="1"/>
</dbReference>
<keyword evidence="2 3" id="KW-0802">TPR repeat</keyword>
<feature type="repeat" description="TPR" evidence="3">
    <location>
        <begin position="332"/>
        <end position="365"/>
    </location>
</feature>
<protein>
    <recommendedName>
        <fullName evidence="6">Tetratricopeptide repeat protein</fullName>
    </recommendedName>
</protein>
<accession>A0AAD7U9K2</accession>
<dbReference type="InterPro" id="IPR050498">
    <property type="entry name" value="Ycf3"/>
</dbReference>
<evidence type="ECO:0000313" key="4">
    <source>
        <dbReference type="EMBL" id="KAJ8600543.1"/>
    </source>
</evidence>
<sequence length="601" mass="66803">MSRFAAASRQKAVTKADEAPGRLLKRAAFLEVEEAATWHPNRTYYFQTASAEETIARTTRELSEAPSWEAYCERAGARMKTGDYEGAVSDLENVGTREATFLRGEALAKLGRDAEAIEQFTACLPLPAAYYARASALNRLGDFGRAIDDYQRALELEMRTTKTSSSKNRRSLQMGAEAYAASREKELAREAARAAHARGVELRQKQDFGGAIEAYSECLAVDPRNFRALFDRAFARDAMGDLRGAVADYTAALELAPDHALAWYNRGIARERLGEARGALADFGKAISSAKHGGLPVADFYHNRAYCRRKLDDFRGAVEDYDRALARDPTHFKSLYNRAFCLDALGNHDEALEDYAAAIRLRPSYASAHHNRGVVLEKLGRLDDAVEAFDEALDLGRDNDSKCAGAASYAKALVLEKLGRFDDAGDEFRHAARLEPHPDYFHALGANLRRRGNHVDAVEAFSDALRADPNHKSSLANRAFTLRKLGRFDRAIADYTTALDTFDGEDETKLRLARAYCYARSAQPRLALDDYAAVLRLDPGNAHAYHNRAIMNDRLGRVDAAMADFQRVLDLEEERRDASTPSGVLRRCKVHMTQARLSSPR</sequence>
<feature type="repeat" description="TPR" evidence="3">
    <location>
        <begin position="366"/>
        <end position="399"/>
    </location>
</feature>
<feature type="repeat" description="TPR" evidence="3">
    <location>
        <begin position="542"/>
        <end position="575"/>
    </location>
</feature>
<comment type="caution">
    <text evidence="4">The sequence shown here is derived from an EMBL/GenBank/DDBJ whole genome shotgun (WGS) entry which is preliminary data.</text>
</comment>
<dbReference type="EMBL" id="JAQMWT010000498">
    <property type="protein sequence ID" value="KAJ8600543.1"/>
    <property type="molecule type" value="Genomic_DNA"/>
</dbReference>
<evidence type="ECO:0000256" key="2">
    <source>
        <dbReference type="ARBA" id="ARBA00022803"/>
    </source>
</evidence>
<dbReference type="InterPro" id="IPR013105">
    <property type="entry name" value="TPR_2"/>
</dbReference>
<feature type="repeat" description="TPR" evidence="3">
    <location>
        <begin position="192"/>
        <end position="225"/>
    </location>
</feature>
<dbReference type="PROSITE" id="PS50293">
    <property type="entry name" value="TPR_REGION"/>
    <property type="match status" value="1"/>
</dbReference>
<keyword evidence="5" id="KW-1185">Reference proteome</keyword>
<evidence type="ECO:0000256" key="1">
    <source>
        <dbReference type="ARBA" id="ARBA00022737"/>
    </source>
</evidence>
<name>A0AAD7U9K2_9STRA</name>
<gene>
    <name evidence="4" type="ORF">CTAYLR_007923</name>
</gene>
<dbReference type="InterPro" id="IPR019734">
    <property type="entry name" value="TPR_rpt"/>
</dbReference>
<dbReference type="SUPFAM" id="SSF48452">
    <property type="entry name" value="TPR-like"/>
    <property type="match status" value="3"/>
</dbReference>